<dbReference type="Proteomes" id="UP000009881">
    <property type="component" value="Unassembled WGS sequence"/>
</dbReference>
<organism evidence="1 2">
    <name type="scientific">Caenispirillum salinarum AK4</name>
    <dbReference type="NCBI Taxonomy" id="1238182"/>
    <lineage>
        <taxon>Bacteria</taxon>
        <taxon>Pseudomonadati</taxon>
        <taxon>Pseudomonadota</taxon>
        <taxon>Alphaproteobacteria</taxon>
        <taxon>Rhodospirillales</taxon>
        <taxon>Novispirillaceae</taxon>
        <taxon>Caenispirillum</taxon>
    </lineage>
</organism>
<reference evidence="1 2" key="1">
    <citation type="journal article" date="2013" name="Genome Announc.">
        <title>Draft Genome Sequence of an Alphaproteobacterium, Caenispirillum salinarum AK4(T), Isolated from a Solar Saltern.</title>
        <authorList>
            <person name="Khatri I."/>
            <person name="Singh A."/>
            <person name="Korpole S."/>
            <person name="Pinnaka A.K."/>
            <person name="Subramanian S."/>
        </authorList>
    </citation>
    <scope>NUCLEOTIDE SEQUENCE [LARGE SCALE GENOMIC DNA]</scope>
    <source>
        <strain evidence="1 2">AK4</strain>
    </source>
</reference>
<accession>K9GRF4</accession>
<keyword evidence="2" id="KW-1185">Reference proteome</keyword>
<protein>
    <submittedName>
        <fullName evidence="1">Uncharacterized protein</fullName>
    </submittedName>
</protein>
<dbReference type="EMBL" id="ANHY01000020">
    <property type="protein sequence ID" value="EKV27319.1"/>
    <property type="molecule type" value="Genomic_DNA"/>
</dbReference>
<gene>
    <name evidence="1" type="ORF">C882_1821</name>
</gene>
<sequence>MNLFQGAQDSVLNQVVRSDTVARQMQRQTSHRWKMIFNAI</sequence>
<dbReference type="AlphaFoldDB" id="K9GRF4"/>
<evidence type="ECO:0000313" key="2">
    <source>
        <dbReference type="Proteomes" id="UP000009881"/>
    </source>
</evidence>
<name>K9GRF4_9PROT</name>
<proteinExistence type="predicted"/>
<comment type="caution">
    <text evidence="1">The sequence shown here is derived from an EMBL/GenBank/DDBJ whole genome shotgun (WGS) entry which is preliminary data.</text>
</comment>
<evidence type="ECO:0000313" key="1">
    <source>
        <dbReference type="EMBL" id="EKV27319.1"/>
    </source>
</evidence>